<organism evidence="2 3">
    <name type="scientific">Trichomonas vaginalis (strain ATCC PRA-98 / G3)</name>
    <dbReference type="NCBI Taxonomy" id="412133"/>
    <lineage>
        <taxon>Eukaryota</taxon>
        <taxon>Metamonada</taxon>
        <taxon>Parabasalia</taxon>
        <taxon>Trichomonadida</taxon>
        <taxon>Trichomonadidae</taxon>
        <taxon>Trichomonas</taxon>
    </lineage>
</organism>
<reference evidence="2" key="1">
    <citation type="submission" date="2006-10" db="EMBL/GenBank/DDBJ databases">
        <authorList>
            <person name="Amadeo P."/>
            <person name="Zhao Q."/>
            <person name="Wortman J."/>
            <person name="Fraser-Liggett C."/>
            <person name="Carlton J."/>
        </authorList>
    </citation>
    <scope>NUCLEOTIDE SEQUENCE</scope>
    <source>
        <strain evidence="2">G3</strain>
    </source>
</reference>
<feature type="region of interest" description="Disordered" evidence="1">
    <location>
        <begin position="1"/>
        <end position="38"/>
    </location>
</feature>
<dbReference type="OrthoDB" id="10568093at2759"/>
<dbReference type="VEuPathDB" id="TrichDB:TVAGG3_0229630"/>
<accession>A2G7M0</accession>
<dbReference type="InParanoid" id="A2G7M0"/>
<sequence length="158" mass="18267">MRSAKRAVQYQEEEEEIQEGYEEEDEADQQMDEDNLDDKDAIIARQKKMIQEMRKNFVTTIDSMRSQLNELIDSSTQIQTEMLQRIKELKAELEQLRKPKPVKKESQQSYVPKGISRNVRQSEVRSSLYDDGPKHPRKLASQSSANTGRSGVRGSGNY</sequence>
<dbReference type="SMR" id="A2G7M0"/>
<feature type="region of interest" description="Disordered" evidence="1">
    <location>
        <begin position="97"/>
        <end position="158"/>
    </location>
</feature>
<dbReference type="AlphaFoldDB" id="A2G7M0"/>
<reference evidence="2" key="2">
    <citation type="journal article" date="2007" name="Science">
        <title>Draft genome sequence of the sexually transmitted pathogen Trichomonas vaginalis.</title>
        <authorList>
            <person name="Carlton J.M."/>
            <person name="Hirt R.P."/>
            <person name="Silva J.C."/>
            <person name="Delcher A.L."/>
            <person name="Schatz M."/>
            <person name="Zhao Q."/>
            <person name="Wortman J.R."/>
            <person name="Bidwell S.L."/>
            <person name="Alsmark U.C.M."/>
            <person name="Besteiro S."/>
            <person name="Sicheritz-Ponten T."/>
            <person name="Noel C.J."/>
            <person name="Dacks J.B."/>
            <person name="Foster P.G."/>
            <person name="Simillion C."/>
            <person name="Van de Peer Y."/>
            <person name="Miranda-Saavedra D."/>
            <person name="Barton G.J."/>
            <person name="Westrop G.D."/>
            <person name="Mueller S."/>
            <person name="Dessi D."/>
            <person name="Fiori P.L."/>
            <person name="Ren Q."/>
            <person name="Paulsen I."/>
            <person name="Zhang H."/>
            <person name="Bastida-Corcuera F.D."/>
            <person name="Simoes-Barbosa A."/>
            <person name="Brown M.T."/>
            <person name="Hayes R.D."/>
            <person name="Mukherjee M."/>
            <person name="Okumura C.Y."/>
            <person name="Schneider R."/>
            <person name="Smith A.J."/>
            <person name="Vanacova S."/>
            <person name="Villalvazo M."/>
            <person name="Haas B.J."/>
            <person name="Pertea M."/>
            <person name="Feldblyum T.V."/>
            <person name="Utterback T.R."/>
            <person name="Shu C.L."/>
            <person name="Osoegawa K."/>
            <person name="de Jong P.J."/>
            <person name="Hrdy I."/>
            <person name="Horvathova L."/>
            <person name="Zubacova Z."/>
            <person name="Dolezal P."/>
            <person name="Malik S.B."/>
            <person name="Logsdon J.M. Jr."/>
            <person name="Henze K."/>
            <person name="Gupta A."/>
            <person name="Wang C.C."/>
            <person name="Dunne R.L."/>
            <person name="Upcroft J.A."/>
            <person name="Upcroft P."/>
            <person name="White O."/>
            <person name="Salzberg S.L."/>
            <person name="Tang P."/>
            <person name="Chiu C.-H."/>
            <person name="Lee Y.-S."/>
            <person name="Embley T.M."/>
            <person name="Coombs G.H."/>
            <person name="Mottram J.C."/>
            <person name="Tachezy J."/>
            <person name="Fraser-Liggett C.M."/>
            <person name="Johnson P.J."/>
        </authorList>
    </citation>
    <scope>NUCLEOTIDE SEQUENCE [LARGE SCALE GENOMIC DNA]</scope>
    <source>
        <strain evidence="2">G3</strain>
    </source>
</reference>
<evidence type="ECO:0000256" key="1">
    <source>
        <dbReference type="SAM" id="MobiDB-lite"/>
    </source>
</evidence>
<evidence type="ECO:0000313" key="2">
    <source>
        <dbReference type="EMBL" id="EAX86842.1"/>
    </source>
</evidence>
<gene>
    <name evidence="2" type="ORF">TVAG_458540</name>
</gene>
<name>A2G7M0_TRIV3</name>
<feature type="compositionally biased region" description="Polar residues" evidence="1">
    <location>
        <begin position="140"/>
        <end position="149"/>
    </location>
</feature>
<keyword evidence="3" id="KW-1185">Reference proteome</keyword>
<dbReference type="Proteomes" id="UP000001542">
    <property type="component" value="Unassembled WGS sequence"/>
</dbReference>
<dbReference type="VEuPathDB" id="TrichDB:TVAG_458540"/>
<dbReference type="RefSeq" id="XP_001299772.1">
    <property type="nucleotide sequence ID" value="XM_001299771.1"/>
</dbReference>
<proteinExistence type="predicted"/>
<protein>
    <submittedName>
        <fullName evidence="2">Uncharacterized protein</fullName>
    </submittedName>
</protein>
<evidence type="ECO:0000313" key="3">
    <source>
        <dbReference type="Proteomes" id="UP000001542"/>
    </source>
</evidence>
<feature type="compositionally biased region" description="Basic and acidic residues" evidence="1">
    <location>
        <begin position="97"/>
        <end position="106"/>
    </location>
</feature>
<dbReference type="EMBL" id="DS114559">
    <property type="protein sequence ID" value="EAX86842.1"/>
    <property type="molecule type" value="Genomic_DNA"/>
</dbReference>
<dbReference type="KEGG" id="tva:4744496"/>
<feature type="compositionally biased region" description="Acidic residues" evidence="1">
    <location>
        <begin position="11"/>
        <end position="37"/>
    </location>
</feature>